<sequence>MKFEKAKNALQHLDAFFDRVGYVWALLLVSLLLLAVIAPLNPQLLASYVWAASKIAMAAAGGYVFDWVAFRHNDPDNLDGIEMSMARNRRATLIGCALIAVGLIG</sequence>
<accession>A0A344J3T5</accession>
<keyword evidence="1" id="KW-0472">Membrane</keyword>
<evidence type="ECO:0000256" key="1">
    <source>
        <dbReference type="SAM" id="Phobius"/>
    </source>
</evidence>
<dbReference type="KEGG" id="lue:DCD74_02405"/>
<organism evidence="2 3">
    <name type="scientific">Solilutibacter oculi</name>
    <dbReference type="NCBI Taxonomy" id="2698682"/>
    <lineage>
        <taxon>Bacteria</taxon>
        <taxon>Pseudomonadati</taxon>
        <taxon>Pseudomonadota</taxon>
        <taxon>Gammaproteobacteria</taxon>
        <taxon>Lysobacterales</taxon>
        <taxon>Lysobacteraceae</taxon>
        <taxon>Solilutibacter</taxon>
    </lineage>
</organism>
<keyword evidence="1" id="KW-0812">Transmembrane</keyword>
<proteinExistence type="predicted"/>
<name>A0A344J3T5_9GAMM</name>
<dbReference type="Proteomes" id="UP000251842">
    <property type="component" value="Chromosome"/>
</dbReference>
<dbReference type="RefSeq" id="WP_112925911.1">
    <property type="nucleotide sequence ID" value="NZ_CP029556.1"/>
</dbReference>
<feature type="transmembrane region" description="Helical" evidence="1">
    <location>
        <begin position="21"/>
        <end position="40"/>
    </location>
</feature>
<protein>
    <submittedName>
        <fullName evidence="2">Uncharacterized protein</fullName>
    </submittedName>
</protein>
<gene>
    <name evidence="2" type="ORF">DCD74_02405</name>
</gene>
<evidence type="ECO:0000313" key="3">
    <source>
        <dbReference type="Proteomes" id="UP000251842"/>
    </source>
</evidence>
<dbReference type="AlphaFoldDB" id="A0A344J3T5"/>
<keyword evidence="3" id="KW-1185">Reference proteome</keyword>
<reference evidence="3" key="1">
    <citation type="submission" date="2018-05" db="EMBL/GenBank/DDBJ databases">
        <title>Luteimonas pekinense sp. nov., isolated from human Meibomian gland secretions, Beijing, China.</title>
        <authorList>
            <person name="Wen T."/>
            <person name="Bai H."/>
            <person name="Lv H."/>
        </authorList>
    </citation>
    <scope>NUCLEOTIDE SEQUENCE [LARGE SCALE GENOMIC DNA]</scope>
    <source>
        <strain evidence="3">83-4</strain>
    </source>
</reference>
<evidence type="ECO:0000313" key="2">
    <source>
        <dbReference type="EMBL" id="AXA83695.1"/>
    </source>
</evidence>
<dbReference type="EMBL" id="CP029556">
    <property type="protein sequence ID" value="AXA83695.1"/>
    <property type="molecule type" value="Genomic_DNA"/>
</dbReference>
<keyword evidence="1" id="KW-1133">Transmembrane helix</keyword>
<feature type="transmembrane region" description="Helical" evidence="1">
    <location>
        <begin position="46"/>
        <end position="65"/>
    </location>
</feature>